<feature type="compositionally biased region" description="Low complexity" evidence="1">
    <location>
        <begin position="95"/>
        <end position="108"/>
    </location>
</feature>
<dbReference type="PROSITE" id="PS50112">
    <property type="entry name" value="PAS"/>
    <property type="match status" value="1"/>
</dbReference>
<evidence type="ECO:0000313" key="4">
    <source>
        <dbReference type="Proteomes" id="UP000676506"/>
    </source>
</evidence>
<feature type="compositionally biased region" description="Low complexity" evidence="1">
    <location>
        <begin position="201"/>
        <end position="210"/>
    </location>
</feature>
<feature type="region of interest" description="Disordered" evidence="1">
    <location>
        <begin position="11"/>
        <end position="128"/>
    </location>
</feature>
<feature type="compositionally biased region" description="Polar residues" evidence="1">
    <location>
        <begin position="109"/>
        <end position="128"/>
    </location>
</feature>
<reference evidence="3 4" key="1">
    <citation type="submission" date="2021-03" db="EMBL/GenBank/DDBJ databases">
        <title>Genomic and phenotypic characterization of Chloracidobacterium isolates provides evidence for multiple species.</title>
        <authorList>
            <person name="Saini M.K."/>
            <person name="Costas A.M.G."/>
            <person name="Tank M."/>
            <person name="Bryant D.A."/>
        </authorList>
    </citation>
    <scope>NUCLEOTIDE SEQUENCE [LARGE SCALE GENOMIC DNA]</scope>
    <source>
        <strain evidence="3 4">BV2-C</strain>
    </source>
</reference>
<dbReference type="Pfam" id="PF00989">
    <property type="entry name" value="PAS"/>
    <property type="match status" value="1"/>
</dbReference>
<organism evidence="3 4">
    <name type="scientific">Chloracidobacterium validum</name>
    <dbReference type="NCBI Taxonomy" id="2821543"/>
    <lineage>
        <taxon>Bacteria</taxon>
        <taxon>Pseudomonadati</taxon>
        <taxon>Acidobacteriota</taxon>
        <taxon>Terriglobia</taxon>
        <taxon>Terriglobales</taxon>
        <taxon>Acidobacteriaceae</taxon>
        <taxon>Chloracidobacterium</taxon>
    </lineage>
</organism>
<dbReference type="InterPro" id="IPR000014">
    <property type="entry name" value="PAS"/>
</dbReference>
<feature type="domain" description="PAS" evidence="2">
    <location>
        <begin position="323"/>
        <end position="364"/>
    </location>
</feature>
<name>A0ABX8BA30_9BACT</name>
<evidence type="ECO:0000256" key="1">
    <source>
        <dbReference type="SAM" id="MobiDB-lite"/>
    </source>
</evidence>
<evidence type="ECO:0000259" key="2">
    <source>
        <dbReference type="PROSITE" id="PS50112"/>
    </source>
</evidence>
<protein>
    <submittedName>
        <fullName evidence="3">PAS domain-containing protein</fullName>
    </submittedName>
</protein>
<dbReference type="InterPro" id="IPR013767">
    <property type="entry name" value="PAS_fold"/>
</dbReference>
<gene>
    <name evidence="3" type="ORF">J8C06_03560</name>
</gene>
<dbReference type="InterPro" id="IPR035965">
    <property type="entry name" value="PAS-like_dom_sf"/>
</dbReference>
<keyword evidence="4" id="KW-1185">Reference proteome</keyword>
<accession>A0ABX8BA30</accession>
<proteinExistence type="predicted"/>
<dbReference type="CDD" id="cd00130">
    <property type="entry name" value="PAS"/>
    <property type="match status" value="1"/>
</dbReference>
<dbReference type="Gene3D" id="3.30.450.20">
    <property type="entry name" value="PAS domain"/>
    <property type="match status" value="1"/>
</dbReference>
<evidence type="ECO:0000313" key="3">
    <source>
        <dbReference type="EMBL" id="QUW03526.1"/>
    </source>
</evidence>
<sequence length="509" mass="52865">MDFSKLLNAIRGNKAADASAAPKDRPESETVIPVEVSPTVAAADHPPPLRPSGGVVQSLLGPFTGGNREPASVSSQPPQVANGPQAANGYDDDLASVLPSSPLSSAPSITDSPLPISQPTSLPGLSASSPLDGDWFDVPFGHEPRPAATGSEVSVLDLPPEAAAPTPVNAQALEDLLMTAPSVAPPADPFEVSGKIDLSWTPTETSPPETGVLDSSTSLGAGMESPPLPSSAVGTPTALSPPSIPPPPIINPLADFEVGGYTAPPLPTGILSSGEAHTDSGEAQADHLPVEAAAPPAPSDLDPAVEGMAPPLGPAQATYADWIIEYLDEALIVLDAQSVICQLNPMAEYLLGGSRTDLCGRTLLDVSQQAGDNAPLWEHLAVTSEAQQFSTTVTLPDGQPMMASFVVCDLPPQSNWTGGRVIAIRDETRIRAEVAQMMETLTPPPQASALNVTPEQLAAMHTSLQMVLGFAELLHRGEYGPMNPQQFEMFRNIEHHAKQLAGWLGLPQG</sequence>
<dbReference type="Proteomes" id="UP000676506">
    <property type="component" value="Chromosome 1"/>
</dbReference>
<dbReference type="EMBL" id="CP072648">
    <property type="protein sequence ID" value="QUW03526.1"/>
    <property type="molecule type" value="Genomic_DNA"/>
</dbReference>
<feature type="region of interest" description="Disordered" evidence="1">
    <location>
        <begin position="197"/>
        <end position="246"/>
    </location>
</feature>
<dbReference type="RefSeq" id="WP_211429416.1">
    <property type="nucleotide sequence ID" value="NZ_CP072648.1"/>
</dbReference>
<dbReference type="SUPFAM" id="SSF55785">
    <property type="entry name" value="PYP-like sensor domain (PAS domain)"/>
    <property type="match status" value="1"/>
</dbReference>